<dbReference type="PROSITE" id="PS00741">
    <property type="entry name" value="DH_1"/>
    <property type="match status" value="1"/>
</dbReference>
<dbReference type="InterPro" id="IPR001849">
    <property type="entry name" value="PH_domain"/>
</dbReference>
<accession>A0A8U8C9J7</accession>
<dbReference type="Pfam" id="PF13716">
    <property type="entry name" value="CRAL_TRIO_2"/>
    <property type="match status" value="1"/>
</dbReference>
<dbReference type="SMART" id="SM00325">
    <property type="entry name" value="RhoGEF"/>
    <property type="match status" value="1"/>
</dbReference>
<dbReference type="SMART" id="SM00516">
    <property type="entry name" value="SEC14"/>
    <property type="match status" value="1"/>
</dbReference>
<dbReference type="InterPro" id="IPR001251">
    <property type="entry name" value="CRAL-TRIO_dom"/>
</dbReference>
<dbReference type="SUPFAM" id="SSF50729">
    <property type="entry name" value="PH domain-like"/>
    <property type="match status" value="1"/>
</dbReference>
<evidence type="ECO:0000256" key="3">
    <source>
        <dbReference type="ARBA" id="ARBA00049987"/>
    </source>
</evidence>
<protein>
    <submittedName>
        <fullName evidence="4">Uncharacterized protein</fullName>
    </submittedName>
</protein>
<dbReference type="CDD" id="cd00170">
    <property type="entry name" value="SEC14"/>
    <property type="match status" value="1"/>
</dbReference>
<dbReference type="FunFam" id="2.30.29.30:FF:000078">
    <property type="entry name" value="Guanine nucleotide exchange factor DBS"/>
    <property type="match status" value="1"/>
</dbReference>
<dbReference type="CDD" id="cd00160">
    <property type="entry name" value="RhoGEF"/>
    <property type="match status" value="1"/>
</dbReference>
<dbReference type="GO" id="GO:0005737">
    <property type="term" value="C:cytoplasm"/>
    <property type="evidence" value="ECO:0007669"/>
    <property type="project" value="TreeGrafter"/>
</dbReference>
<dbReference type="InterPro" id="IPR011993">
    <property type="entry name" value="PH-like_dom_sf"/>
</dbReference>
<keyword evidence="2" id="KW-0344">Guanine-nucleotide releasing factor</keyword>
<dbReference type="PANTHER" id="PTHR22826">
    <property type="entry name" value="RHO GUANINE EXCHANGE FACTOR-RELATED"/>
    <property type="match status" value="1"/>
</dbReference>
<evidence type="ECO:0000313" key="4">
    <source>
        <dbReference type="Ensembl" id="ENSCPVP00000021709.2"/>
    </source>
</evidence>
<dbReference type="InterPro" id="IPR055251">
    <property type="entry name" value="SOS1_NGEF_PH"/>
</dbReference>
<dbReference type="SUPFAM" id="SSF48065">
    <property type="entry name" value="DBL homology domain (DH-domain)"/>
    <property type="match status" value="1"/>
</dbReference>
<keyword evidence="5" id="KW-1185">Reference proteome</keyword>
<organism evidence="4 5">
    <name type="scientific">Geospiza parvula</name>
    <name type="common">Small tree-finch</name>
    <name type="synonym">Camarhynchus parvulus</name>
    <dbReference type="NCBI Taxonomy" id="87175"/>
    <lineage>
        <taxon>Eukaryota</taxon>
        <taxon>Metazoa</taxon>
        <taxon>Chordata</taxon>
        <taxon>Craniata</taxon>
        <taxon>Vertebrata</taxon>
        <taxon>Euteleostomi</taxon>
        <taxon>Archelosauria</taxon>
        <taxon>Archosauria</taxon>
        <taxon>Dinosauria</taxon>
        <taxon>Saurischia</taxon>
        <taxon>Theropoda</taxon>
        <taxon>Coelurosauria</taxon>
        <taxon>Aves</taxon>
        <taxon>Neognathae</taxon>
        <taxon>Neoaves</taxon>
        <taxon>Telluraves</taxon>
        <taxon>Australaves</taxon>
        <taxon>Passeriformes</taxon>
        <taxon>Thraupidae</taxon>
        <taxon>Camarhynchus</taxon>
    </lineage>
</organism>
<dbReference type="Pfam" id="PF22697">
    <property type="entry name" value="SOS1_NGEF_PH"/>
    <property type="match status" value="1"/>
</dbReference>
<dbReference type="GO" id="GO:0005085">
    <property type="term" value="F:guanyl-nucleotide exchange factor activity"/>
    <property type="evidence" value="ECO:0007669"/>
    <property type="project" value="UniProtKB-KW"/>
</dbReference>
<dbReference type="InterPro" id="IPR051336">
    <property type="entry name" value="RhoGEF_Guanine_NuclExch_SF"/>
</dbReference>
<dbReference type="GO" id="GO:0016358">
    <property type="term" value="P:dendrite development"/>
    <property type="evidence" value="ECO:0007669"/>
    <property type="project" value="TreeGrafter"/>
</dbReference>
<dbReference type="SMART" id="SM00233">
    <property type="entry name" value="PH"/>
    <property type="match status" value="1"/>
</dbReference>
<reference evidence="4" key="3">
    <citation type="submission" date="2025-09" db="UniProtKB">
        <authorList>
            <consortium name="Ensembl"/>
        </authorList>
    </citation>
    <scope>IDENTIFICATION</scope>
</reference>
<dbReference type="Pfam" id="PF00621">
    <property type="entry name" value="RhoGEF"/>
    <property type="match status" value="1"/>
</dbReference>
<dbReference type="PROSITE" id="PS50191">
    <property type="entry name" value="CRAL_TRIO"/>
    <property type="match status" value="1"/>
</dbReference>
<dbReference type="Ensembl" id="ENSCPVT00000022672.2">
    <property type="protein sequence ID" value="ENSCPVP00000021709.2"/>
    <property type="gene ID" value="ENSCPVG00000015564.2"/>
</dbReference>
<dbReference type="InterPro" id="IPR056466">
    <property type="entry name" value="Spectrin_DBS"/>
</dbReference>
<name>A0A8C3NIK1_GEOPR</name>
<accession>A0A8C3NIK1</accession>
<dbReference type="Gene3D" id="2.30.29.30">
    <property type="entry name" value="Pleckstrin-homology domain (PH domain)/Phosphotyrosine-binding domain (PTB)"/>
    <property type="match status" value="1"/>
</dbReference>
<reference evidence="4" key="2">
    <citation type="submission" date="2025-08" db="UniProtKB">
        <authorList>
            <consortium name="Ensembl"/>
        </authorList>
    </citation>
    <scope>IDENTIFICATION</scope>
</reference>
<dbReference type="InterPro" id="IPR000219">
    <property type="entry name" value="DH_dom"/>
</dbReference>
<evidence type="ECO:0000313" key="5">
    <source>
        <dbReference type="Proteomes" id="UP000694382"/>
    </source>
</evidence>
<sequence>VPICAKDISDDLMKEFAFLSGGRGKDKAWIITLPDNAGFNQVPEESVARVLTYLTSVPSQHESDTKFILILDRRLDTWTSVKTTLQKIAASFPGNLHLVMVLRPTGFFQRTFTDIGFRFSQEDFLLKLPVVMLSSVSDLLTYIEEQQLTPELGGTLEYCHSEWVIFRTAIESFALTVKDIAQMLQCFGTELAEAELPEDMFCTPAQGMAGMAPDREGKLLLSSFEEPDSGECSQEQQQERPGDWETVNRLLGQLREMETAFDGFWEKHQLKMEQYLQLWKFEQSFQEVGSDVLPLAEGRGGDLVERSFYAFLLRVFNLCCCSLAVAGLVVILHGHQLAANHHYALNLICQQCNELRHHCDLLAEHGKRKQLRLQRTLELHTRLQQALQCCDEGAYLLANQQMDKCQSKEGAQKALQDIERFLESSSSYLNYDPQALQGQLQAVQGKLDSVRSMFESRQCCFRRLLDKHVRPVQLVAPRPETPPRAKSPLFSPKHGKTSCTYDFQLWALFHWQGYRAEMDNPAMLILLPPVLRNRKDVLFGNMPEIYDFHNKIFLHSLESCLGAPERVGCCFLDRREDFQMYEKYCQNKPRSESLWRQCSESSFFQECQRKLEHKLGLDSYLLKPVQRLTKYQLLLKELLKYSTSCDGVQELQEALVAMLDLLKSVNDSMHQISITGYDGDLSELGKVLMQGSFSVWAGHRKGPTKMKDLARFKPMQRHLFLYEKALVFCKKREEHGDGYDKTSSYSFKHFLKMNAVGITENVKGDHRKFEIWYSGREEVYVVQAQTVDLKMAWLNEIRKILFKQQELIKGTFAQFLCGFHSAAEAFLLAHC</sequence>
<evidence type="ECO:0000256" key="2">
    <source>
        <dbReference type="ARBA" id="ARBA00022658"/>
    </source>
</evidence>
<dbReference type="PANTHER" id="PTHR22826:SF146">
    <property type="entry name" value="PROTO-ONCOGENE DBL"/>
    <property type="match status" value="1"/>
</dbReference>
<proteinExistence type="inferred from homology"/>
<keyword evidence="1" id="KW-0597">Phosphoprotein</keyword>
<comment type="similarity">
    <text evidence="3">Belongs to the MCF2 family.</text>
</comment>
<dbReference type="Pfam" id="PF23289">
    <property type="entry name" value="Spectrin_5"/>
    <property type="match status" value="1"/>
</dbReference>
<dbReference type="Proteomes" id="UP000694382">
    <property type="component" value="Chromosome 4A"/>
</dbReference>
<dbReference type="PROSITE" id="PS50010">
    <property type="entry name" value="DH_2"/>
    <property type="match status" value="1"/>
</dbReference>
<dbReference type="Gene3D" id="1.20.900.10">
    <property type="entry name" value="Dbl homology (DH) domain"/>
    <property type="match status" value="1"/>
</dbReference>
<dbReference type="InterPro" id="IPR035899">
    <property type="entry name" value="DBL_dom_sf"/>
</dbReference>
<dbReference type="PROSITE" id="PS50003">
    <property type="entry name" value="PH_DOMAIN"/>
    <property type="match status" value="1"/>
</dbReference>
<dbReference type="InterPro" id="IPR001331">
    <property type="entry name" value="GDS_CDC24_CS"/>
</dbReference>
<evidence type="ECO:0000256" key="1">
    <source>
        <dbReference type="ARBA" id="ARBA00022553"/>
    </source>
</evidence>
<dbReference type="AlphaFoldDB" id="A0A8C3NIK1"/>
<reference evidence="4" key="1">
    <citation type="submission" date="2020-02" db="EMBL/GenBank/DDBJ databases">
        <authorList>
            <person name="Enbody D E."/>
            <person name="Pettersson E M."/>
        </authorList>
    </citation>
    <scope>NUCLEOTIDE SEQUENCE [LARGE SCALE GENOMIC DNA]</scope>
</reference>
<dbReference type="GO" id="GO:0035556">
    <property type="term" value="P:intracellular signal transduction"/>
    <property type="evidence" value="ECO:0007669"/>
    <property type="project" value="InterPro"/>
</dbReference>